<dbReference type="OrthoDB" id="8451629at2"/>
<keyword evidence="3" id="KW-1185">Reference proteome</keyword>
<evidence type="ECO:0000313" key="3">
    <source>
        <dbReference type="Proteomes" id="UP000320244"/>
    </source>
</evidence>
<evidence type="ECO:0000313" key="2">
    <source>
        <dbReference type="EMBL" id="TWP36677.1"/>
    </source>
</evidence>
<dbReference type="InterPro" id="IPR012312">
    <property type="entry name" value="Hemerythrin-like"/>
</dbReference>
<name>A0A563E2B5_9MICO</name>
<dbReference type="EMBL" id="VCQV01000010">
    <property type="protein sequence ID" value="TWP36677.1"/>
    <property type="molecule type" value="Genomic_DNA"/>
</dbReference>
<feature type="domain" description="Hemerythrin-like" evidence="1">
    <location>
        <begin position="11"/>
        <end position="128"/>
    </location>
</feature>
<dbReference type="Pfam" id="PF01814">
    <property type="entry name" value="Hemerythrin"/>
    <property type="match status" value="1"/>
</dbReference>
<proteinExistence type="predicted"/>
<dbReference type="Proteomes" id="UP000320244">
    <property type="component" value="Unassembled WGS sequence"/>
</dbReference>
<evidence type="ECO:0000259" key="1">
    <source>
        <dbReference type="Pfam" id="PF01814"/>
    </source>
</evidence>
<dbReference type="AlphaFoldDB" id="A0A563E2B5"/>
<gene>
    <name evidence="2" type="ORF">FGL98_09485</name>
</gene>
<dbReference type="Gene3D" id="1.20.120.520">
    <property type="entry name" value="nmb1532 protein domain like"/>
    <property type="match status" value="1"/>
</dbReference>
<comment type="caution">
    <text evidence="2">The sequence shown here is derived from an EMBL/GenBank/DDBJ whole genome shotgun (WGS) entry which is preliminary data.</text>
</comment>
<protein>
    <recommendedName>
        <fullName evidence="1">Hemerythrin-like domain-containing protein</fullName>
    </recommendedName>
</protein>
<organism evidence="2 3">
    <name type="scientific">Leekyejoonella antrihumi</name>
    <dbReference type="NCBI Taxonomy" id="1660198"/>
    <lineage>
        <taxon>Bacteria</taxon>
        <taxon>Bacillati</taxon>
        <taxon>Actinomycetota</taxon>
        <taxon>Actinomycetes</taxon>
        <taxon>Micrococcales</taxon>
        <taxon>Dermacoccaceae</taxon>
        <taxon>Leekyejoonella</taxon>
    </lineage>
</organism>
<sequence>MNRQVMRAALEHHGVLAAQLSGRTDAVVDAARRGGGDRQRDGLCRWYRTELIPHIVAEEHVLYAAGRSLEATCLLVAGMTEEHRALVSLVARLGVASSTVEIAAAASSAREVFALHVAKEDDLLLPALDRAQLDLGRMLVGMHEILGPVKEQQIA</sequence>
<reference evidence="2 3" key="2">
    <citation type="submission" date="2019-08" db="EMBL/GenBank/DDBJ databases">
        <title>Jejuicoccus antrihumi gen. nov., sp. nov., a new member of the family Dermacoccaceae isolated from a cave.</title>
        <authorList>
            <person name="Schumann P."/>
            <person name="Kim I.S."/>
        </authorList>
    </citation>
    <scope>NUCLEOTIDE SEQUENCE [LARGE SCALE GENOMIC DNA]</scope>
    <source>
        <strain evidence="2 3">C5-26</strain>
    </source>
</reference>
<reference evidence="2 3" key="1">
    <citation type="submission" date="2019-05" db="EMBL/GenBank/DDBJ databases">
        <authorList>
            <person name="Lee S.D."/>
        </authorList>
    </citation>
    <scope>NUCLEOTIDE SEQUENCE [LARGE SCALE GENOMIC DNA]</scope>
    <source>
        <strain evidence="2 3">C5-26</strain>
    </source>
</reference>
<dbReference type="RefSeq" id="WP_146316518.1">
    <property type="nucleotide sequence ID" value="NZ_VCQV01000010.1"/>
</dbReference>
<accession>A0A563E2B5</accession>